<feature type="transmembrane region" description="Helical" evidence="5">
    <location>
        <begin position="325"/>
        <end position="355"/>
    </location>
</feature>
<dbReference type="OrthoDB" id="9769739at2"/>
<evidence type="ECO:0000313" key="7">
    <source>
        <dbReference type="EMBL" id="RAI00595.1"/>
    </source>
</evidence>
<name>A0A8B2NTL8_9HYPH</name>
<evidence type="ECO:0000256" key="5">
    <source>
        <dbReference type="SAM" id="Phobius"/>
    </source>
</evidence>
<feature type="transmembrane region" description="Helical" evidence="5">
    <location>
        <begin position="93"/>
        <end position="110"/>
    </location>
</feature>
<dbReference type="RefSeq" id="WP_111346681.1">
    <property type="nucleotide sequence ID" value="NZ_QHHQ01000003.1"/>
</dbReference>
<feature type="transmembrane region" description="Helical" evidence="5">
    <location>
        <begin position="375"/>
        <end position="403"/>
    </location>
</feature>
<comment type="subcellular location">
    <subcellularLocation>
        <location evidence="1">Membrane</location>
        <topology evidence="1">Multi-pass membrane protein</topology>
    </subcellularLocation>
</comment>
<keyword evidence="2 5" id="KW-0812">Transmembrane</keyword>
<dbReference type="Pfam" id="PF00916">
    <property type="entry name" value="Sulfate_transp"/>
    <property type="match status" value="1"/>
</dbReference>
<feature type="transmembrane region" description="Helical" evidence="5">
    <location>
        <begin position="194"/>
        <end position="222"/>
    </location>
</feature>
<keyword evidence="8" id="KW-1185">Reference proteome</keyword>
<dbReference type="GO" id="GO:0055085">
    <property type="term" value="P:transmembrane transport"/>
    <property type="evidence" value="ECO:0007669"/>
    <property type="project" value="InterPro"/>
</dbReference>
<feature type="domain" description="SLC26A/SulP transporter" evidence="6">
    <location>
        <begin position="17"/>
        <end position="359"/>
    </location>
</feature>
<feature type="transmembrane region" description="Helical" evidence="5">
    <location>
        <begin position="21"/>
        <end position="41"/>
    </location>
</feature>
<evidence type="ECO:0000256" key="2">
    <source>
        <dbReference type="ARBA" id="ARBA00022692"/>
    </source>
</evidence>
<feature type="transmembrane region" description="Helical" evidence="5">
    <location>
        <begin position="47"/>
        <end position="63"/>
    </location>
</feature>
<evidence type="ECO:0000256" key="1">
    <source>
        <dbReference type="ARBA" id="ARBA00004141"/>
    </source>
</evidence>
<comment type="caution">
    <text evidence="7">The sequence shown here is derived from an EMBL/GenBank/DDBJ whole genome shotgun (WGS) entry which is preliminary data.</text>
</comment>
<dbReference type="Proteomes" id="UP000249590">
    <property type="component" value="Unassembled WGS sequence"/>
</dbReference>
<dbReference type="GO" id="GO:0016020">
    <property type="term" value="C:membrane"/>
    <property type="evidence" value="ECO:0007669"/>
    <property type="project" value="UniProtKB-SubCell"/>
</dbReference>
<feature type="transmembrane region" description="Helical" evidence="5">
    <location>
        <begin position="70"/>
        <end position="87"/>
    </location>
</feature>
<keyword evidence="3 5" id="KW-1133">Transmembrane helix</keyword>
<gene>
    <name evidence="7" type="ORF">DLJ53_15150</name>
</gene>
<dbReference type="PANTHER" id="PTHR11814">
    <property type="entry name" value="SULFATE TRANSPORTER"/>
    <property type="match status" value="1"/>
</dbReference>
<keyword evidence="4 5" id="KW-0472">Membrane</keyword>
<reference evidence="7 8" key="1">
    <citation type="submission" date="2018-05" db="EMBL/GenBank/DDBJ databases">
        <title>Acuticoccus sediminis sp. nov., isolated from deep-sea sediment of Indian Ocean.</title>
        <authorList>
            <person name="Liu X."/>
            <person name="Lai Q."/>
            <person name="Du Y."/>
            <person name="Sun F."/>
            <person name="Zhang X."/>
            <person name="Wang S."/>
            <person name="Shao Z."/>
        </authorList>
    </citation>
    <scope>NUCLEOTIDE SEQUENCE [LARGE SCALE GENOMIC DNA]</scope>
    <source>
        <strain evidence="7 8">PTG4-2</strain>
    </source>
</reference>
<dbReference type="InterPro" id="IPR001902">
    <property type="entry name" value="SLC26A/SulP_fam"/>
</dbReference>
<proteinExistence type="predicted"/>
<organism evidence="7 8">
    <name type="scientific">Acuticoccus sediminis</name>
    <dbReference type="NCBI Taxonomy" id="2184697"/>
    <lineage>
        <taxon>Bacteria</taxon>
        <taxon>Pseudomonadati</taxon>
        <taxon>Pseudomonadota</taxon>
        <taxon>Alphaproteobacteria</taxon>
        <taxon>Hyphomicrobiales</taxon>
        <taxon>Amorphaceae</taxon>
        <taxon>Acuticoccus</taxon>
    </lineage>
</organism>
<dbReference type="InterPro" id="IPR011547">
    <property type="entry name" value="SLC26A/SulP_dom"/>
</dbReference>
<sequence>MKPKILTTLPTYTVPAFFGDALAGVTVAMVAVPLSIAIAIASGADPAVGLVTAVVAGFLISLLGGSRVQIGGPTGAFIVVVFGVIATHGYDGLVTATFLAGIILLLAGLLRLGTLIEYVPEAVINGFTIGIAIIIATSQLTDFLGLTVSNLPADFFPKLAALWDARETLNPSAFAIGGATVVLIVVLRRLAPRFPGLIVAVGLTSAAAAVLDLPVATIVSRFGELPDRLPLPGLPDLSLSKIIEVVPSAFVIAFLAGVESLLSAIVADRMIDGRHRPNAEMLAQGAANLGSALFGGLPATGAIARTATNVRAGGRTPVAGLVHALTVLLMMMVAAPLVGELALPALAGVLLVTAWNMSEPHKWGIYMREPMSDRLLILLTLVLTVVADLTIAIGVGVAIGLALRLRRRNAPPEDWSTPER</sequence>
<dbReference type="EMBL" id="QHHQ01000003">
    <property type="protein sequence ID" value="RAI00595.1"/>
    <property type="molecule type" value="Genomic_DNA"/>
</dbReference>
<feature type="transmembrane region" description="Helical" evidence="5">
    <location>
        <begin position="242"/>
        <end position="267"/>
    </location>
</feature>
<protein>
    <submittedName>
        <fullName evidence="7">Sulfate permease</fullName>
    </submittedName>
</protein>
<evidence type="ECO:0000256" key="4">
    <source>
        <dbReference type="ARBA" id="ARBA00023136"/>
    </source>
</evidence>
<accession>A0A8B2NTL8</accession>
<evidence type="ECO:0000259" key="6">
    <source>
        <dbReference type="Pfam" id="PF00916"/>
    </source>
</evidence>
<evidence type="ECO:0000256" key="3">
    <source>
        <dbReference type="ARBA" id="ARBA00022989"/>
    </source>
</evidence>
<evidence type="ECO:0000313" key="8">
    <source>
        <dbReference type="Proteomes" id="UP000249590"/>
    </source>
</evidence>
<feature type="transmembrane region" description="Helical" evidence="5">
    <location>
        <begin position="122"/>
        <end position="148"/>
    </location>
</feature>
<dbReference type="AlphaFoldDB" id="A0A8B2NTL8"/>
<feature type="transmembrane region" description="Helical" evidence="5">
    <location>
        <begin position="168"/>
        <end position="187"/>
    </location>
</feature>